<comment type="caution">
    <text evidence="1">The sequence shown here is derived from an EMBL/GenBank/DDBJ whole genome shotgun (WGS) entry which is preliminary data.</text>
</comment>
<dbReference type="AlphaFoldDB" id="A0A8H2VXJ5"/>
<sequence>MMKLRFIIPFCIKIEGYIKLNYISLSKTDLSDLQKRKGLCDCCIFSKKSNL</sequence>
<accession>A0A8H2VXJ5</accession>
<dbReference type="EMBL" id="CAJHIA010000017">
    <property type="protein sequence ID" value="CAD6445959.1"/>
    <property type="molecule type" value="Genomic_DNA"/>
</dbReference>
<organism evidence="1 2">
    <name type="scientific">Sclerotinia trifoliorum</name>
    <dbReference type="NCBI Taxonomy" id="28548"/>
    <lineage>
        <taxon>Eukaryota</taxon>
        <taxon>Fungi</taxon>
        <taxon>Dikarya</taxon>
        <taxon>Ascomycota</taxon>
        <taxon>Pezizomycotina</taxon>
        <taxon>Leotiomycetes</taxon>
        <taxon>Helotiales</taxon>
        <taxon>Sclerotiniaceae</taxon>
        <taxon>Sclerotinia</taxon>
    </lineage>
</organism>
<evidence type="ECO:0000313" key="1">
    <source>
        <dbReference type="EMBL" id="CAD6445959.1"/>
    </source>
</evidence>
<protein>
    <submittedName>
        <fullName evidence="1">A13621bd-8408-484f-8be7-836143d7bdfa-CDS</fullName>
    </submittedName>
</protein>
<reference evidence="1" key="1">
    <citation type="submission" date="2020-10" db="EMBL/GenBank/DDBJ databases">
        <authorList>
            <person name="Kusch S."/>
        </authorList>
    </citation>
    <scope>NUCLEOTIDE SEQUENCE</scope>
    <source>
        <strain evidence="1">SwB9</strain>
    </source>
</reference>
<gene>
    <name evidence="1" type="ORF">SCLTRI_LOCUS6040</name>
</gene>
<evidence type="ECO:0000313" key="2">
    <source>
        <dbReference type="Proteomes" id="UP000624404"/>
    </source>
</evidence>
<keyword evidence="2" id="KW-1185">Reference proteome</keyword>
<dbReference type="OrthoDB" id="3533799at2759"/>
<proteinExistence type="predicted"/>
<name>A0A8H2VXJ5_9HELO</name>
<dbReference type="Proteomes" id="UP000624404">
    <property type="component" value="Unassembled WGS sequence"/>
</dbReference>